<feature type="compositionally biased region" description="Polar residues" evidence="1">
    <location>
        <begin position="131"/>
        <end position="143"/>
    </location>
</feature>
<dbReference type="Proteomes" id="UP000179807">
    <property type="component" value="Unassembled WGS sequence"/>
</dbReference>
<feature type="region of interest" description="Disordered" evidence="1">
    <location>
        <begin position="222"/>
        <end position="594"/>
    </location>
</feature>
<dbReference type="EMBL" id="MLAK01000771">
    <property type="protein sequence ID" value="OHT05097.1"/>
    <property type="molecule type" value="Genomic_DNA"/>
</dbReference>
<name>A0A1J4K0Z3_9EUKA</name>
<dbReference type="GeneID" id="94827602"/>
<reference evidence="2" key="1">
    <citation type="submission" date="2016-10" db="EMBL/GenBank/DDBJ databases">
        <authorList>
            <person name="Benchimol M."/>
            <person name="Almeida L.G."/>
            <person name="Vasconcelos A.T."/>
            <person name="Perreira-Neves A."/>
            <person name="Rosa I.A."/>
            <person name="Tasca T."/>
            <person name="Bogo M.R."/>
            <person name="de Souza W."/>
        </authorList>
    </citation>
    <scope>NUCLEOTIDE SEQUENCE [LARGE SCALE GENOMIC DNA]</scope>
    <source>
        <strain evidence="2">K</strain>
    </source>
</reference>
<dbReference type="VEuPathDB" id="TrichDB:TRFO_06109"/>
<dbReference type="AlphaFoldDB" id="A0A1J4K0Z3"/>
<feature type="compositionally biased region" description="Basic and acidic residues" evidence="1">
    <location>
        <begin position="529"/>
        <end position="578"/>
    </location>
</feature>
<organism evidence="2 3">
    <name type="scientific">Tritrichomonas foetus</name>
    <dbReference type="NCBI Taxonomy" id="1144522"/>
    <lineage>
        <taxon>Eukaryota</taxon>
        <taxon>Metamonada</taxon>
        <taxon>Parabasalia</taxon>
        <taxon>Tritrichomonadida</taxon>
        <taxon>Tritrichomonadidae</taxon>
        <taxon>Tritrichomonas</taxon>
    </lineage>
</organism>
<gene>
    <name evidence="2" type="ORF">TRFO_06109</name>
</gene>
<feature type="compositionally biased region" description="Basic and acidic residues" evidence="1">
    <location>
        <begin position="504"/>
        <end position="520"/>
    </location>
</feature>
<feature type="compositionally biased region" description="Basic and acidic residues" evidence="1">
    <location>
        <begin position="342"/>
        <end position="399"/>
    </location>
</feature>
<feature type="compositionally biased region" description="Basic and acidic residues" evidence="1">
    <location>
        <begin position="238"/>
        <end position="270"/>
    </location>
</feature>
<feature type="compositionally biased region" description="Basic and acidic residues" evidence="1">
    <location>
        <begin position="444"/>
        <end position="482"/>
    </location>
</feature>
<keyword evidence="3" id="KW-1185">Reference proteome</keyword>
<dbReference type="RefSeq" id="XP_068358233.1">
    <property type="nucleotide sequence ID" value="XM_068492898.1"/>
</dbReference>
<evidence type="ECO:0000313" key="3">
    <source>
        <dbReference type="Proteomes" id="UP000179807"/>
    </source>
</evidence>
<feature type="region of interest" description="Disordered" evidence="1">
    <location>
        <begin position="609"/>
        <end position="645"/>
    </location>
</feature>
<proteinExistence type="predicted"/>
<sequence>MDISGHFFKEEGVKLLGKELPSLKKLTHLSFENSGISSFDPIHELIKTAEGLHKKMKISWPSKDLQNIYKAKKVSSDELTDLKAELHSISTGLYDVLQSRRASVGLDEAFAKELAEKIKDSPPAKRGSFRIGSSRNKKTSSSEFIRAGSVRNIKRPLLDKSSTEQDPDSIFIKPFEAWLARVKGEFPEFYNEELEHEFPLTNIQLSEQEQREIEAKNMMKPHNHDDISEQSSSSSKKSSKENIITRDIKLEESDSDKLKNPKPRKLDNKEASSSSSSSVEKRKKIPKKDFGVTVDTINKPPPQDATDKIIPIGVKKEEEKKKSKPPVPLKVIQPMPPKRKIKAEAEQPEPPKKEEKKPKKVEPVKKVEKKETPKKVTPIKKIEPVKKVEKKESPKKDNAKPAPQLKPVDEVLKPLPEVTQIEKPPKEEKPEKKKPSPTKKTTLKKVEPVKKVEKKVTPIKKLEPVKKVEKKKEPKVQTREVEIVPDEPLAHLSSSSSSSSSDENIPKKEQPAEIKTRDVELSESSSSSDDEKKEAPKKEEKPVKKEEKPVKKETPKKVEPKKEEKKPVKKVEKKEITPKKPSQKRRPEPELGEEVSVLHNKIIVEEVSSLHVSSSSSSSSSSEDEAVIIPRAVSPKTGRTTAPDLDIENPHLVVDDLPEAVTFEAPSWTFPIPRTTRVSNKHLVKELEEKYSTHAVINALKSTK</sequence>
<feature type="compositionally biased region" description="Basic and acidic residues" evidence="1">
    <location>
        <begin position="423"/>
        <end position="434"/>
    </location>
</feature>
<feature type="region of interest" description="Disordered" evidence="1">
    <location>
        <begin position="121"/>
        <end position="145"/>
    </location>
</feature>
<evidence type="ECO:0000313" key="2">
    <source>
        <dbReference type="EMBL" id="OHT05097.1"/>
    </source>
</evidence>
<evidence type="ECO:0000256" key="1">
    <source>
        <dbReference type="SAM" id="MobiDB-lite"/>
    </source>
</evidence>
<comment type="caution">
    <text evidence="2">The sequence shown here is derived from an EMBL/GenBank/DDBJ whole genome shotgun (WGS) entry which is preliminary data.</text>
</comment>
<protein>
    <submittedName>
        <fullName evidence="2">Uncharacterized protein</fullName>
    </submittedName>
</protein>
<accession>A0A1J4K0Z3</accession>
<feature type="compositionally biased region" description="Low complexity" evidence="1">
    <location>
        <begin position="609"/>
        <end position="621"/>
    </location>
</feature>